<dbReference type="PANTHER" id="PTHR32315">
    <property type="entry name" value="ADENINE PHOSPHORIBOSYLTRANSFERASE"/>
    <property type="match status" value="1"/>
</dbReference>
<evidence type="ECO:0000256" key="3">
    <source>
        <dbReference type="ARBA" id="ARBA00004496"/>
    </source>
</evidence>
<comment type="pathway">
    <text evidence="4 11">Purine metabolism; AMP biosynthesis via salvage pathway; AMP from adenine: step 1/1.</text>
</comment>
<dbReference type="GO" id="GO:0003999">
    <property type="term" value="F:adenine phosphoribosyltransferase activity"/>
    <property type="evidence" value="ECO:0007669"/>
    <property type="project" value="UniProtKB-EC"/>
</dbReference>
<evidence type="ECO:0000313" key="14">
    <source>
        <dbReference type="Proteomes" id="UP001589748"/>
    </source>
</evidence>
<evidence type="ECO:0000256" key="2">
    <source>
        <dbReference type="ARBA" id="ARBA00003968"/>
    </source>
</evidence>
<dbReference type="EC" id="2.4.2.7" evidence="6 11"/>
<dbReference type="SUPFAM" id="SSF53271">
    <property type="entry name" value="PRTase-like"/>
    <property type="match status" value="1"/>
</dbReference>
<evidence type="ECO:0000256" key="4">
    <source>
        <dbReference type="ARBA" id="ARBA00004659"/>
    </source>
</evidence>
<sequence>MSTQLDGAAAAGREARILARVRDVADWPRPGVGFKDINPLLADPVAFAEVVDAFAAIAATAGAEAVAGIEARGFVLAAPAAARAGLGFWPVRKAGKLPGRTLRRDYDLEYGRSAVEVDPELVHPGSRVLLVDDVLATGGTAAAAAGLLAEAGAEVVGVAVLLELTFLPGRAALSGHEVTALARS</sequence>
<evidence type="ECO:0000256" key="7">
    <source>
        <dbReference type="ARBA" id="ARBA00022490"/>
    </source>
</evidence>
<dbReference type="Proteomes" id="UP001589748">
    <property type="component" value="Unassembled WGS sequence"/>
</dbReference>
<dbReference type="InterPro" id="IPR005764">
    <property type="entry name" value="Ade_phspho_trans"/>
</dbReference>
<dbReference type="PANTHER" id="PTHR32315:SF3">
    <property type="entry name" value="ADENINE PHOSPHORIBOSYLTRANSFERASE"/>
    <property type="match status" value="1"/>
</dbReference>
<comment type="subunit">
    <text evidence="11">Homodimer.</text>
</comment>
<dbReference type="NCBIfam" id="NF002634">
    <property type="entry name" value="PRK02304.1-3"/>
    <property type="match status" value="1"/>
</dbReference>
<feature type="domain" description="Phosphoribosyltransferase" evidence="12">
    <location>
        <begin position="63"/>
        <end position="162"/>
    </location>
</feature>
<dbReference type="CDD" id="cd06223">
    <property type="entry name" value="PRTases_typeI"/>
    <property type="match status" value="1"/>
</dbReference>
<evidence type="ECO:0000256" key="8">
    <source>
        <dbReference type="ARBA" id="ARBA00022676"/>
    </source>
</evidence>
<evidence type="ECO:0000259" key="12">
    <source>
        <dbReference type="Pfam" id="PF00156"/>
    </source>
</evidence>
<reference evidence="13 14" key="1">
    <citation type="submission" date="2024-09" db="EMBL/GenBank/DDBJ databases">
        <authorList>
            <person name="Sun Q."/>
            <person name="Mori K."/>
        </authorList>
    </citation>
    <scope>NUCLEOTIDE SEQUENCE [LARGE SCALE GENOMIC DNA]</scope>
    <source>
        <strain evidence="13 14">TISTR 1856</strain>
    </source>
</reference>
<keyword evidence="14" id="KW-1185">Reference proteome</keyword>
<evidence type="ECO:0000313" key="13">
    <source>
        <dbReference type="EMBL" id="MFB9377852.1"/>
    </source>
</evidence>
<evidence type="ECO:0000256" key="1">
    <source>
        <dbReference type="ARBA" id="ARBA00000868"/>
    </source>
</evidence>
<dbReference type="EMBL" id="JBHMDM010000007">
    <property type="protein sequence ID" value="MFB9377852.1"/>
    <property type="molecule type" value="Genomic_DNA"/>
</dbReference>
<dbReference type="Pfam" id="PF00156">
    <property type="entry name" value="Pribosyltran"/>
    <property type="match status" value="1"/>
</dbReference>
<comment type="subcellular location">
    <subcellularLocation>
        <location evidence="3 11">Cytoplasm</location>
    </subcellularLocation>
</comment>
<evidence type="ECO:0000256" key="6">
    <source>
        <dbReference type="ARBA" id="ARBA00011893"/>
    </source>
</evidence>
<dbReference type="InterPro" id="IPR029057">
    <property type="entry name" value="PRTase-like"/>
</dbReference>
<evidence type="ECO:0000256" key="11">
    <source>
        <dbReference type="HAMAP-Rule" id="MF_00004"/>
    </source>
</evidence>
<comment type="similarity">
    <text evidence="5 11">Belongs to the purine/pyrimidine phosphoribosyltransferase family.</text>
</comment>
<accession>A0ABV5LUT8</accession>
<dbReference type="InterPro" id="IPR000836">
    <property type="entry name" value="PRTase_dom"/>
</dbReference>
<keyword evidence="8 11" id="KW-0328">Glycosyltransferase</keyword>
<dbReference type="Gene3D" id="3.40.50.2020">
    <property type="match status" value="1"/>
</dbReference>
<proteinExistence type="inferred from homology"/>
<dbReference type="HAMAP" id="MF_00004">
    <property type="entry name" value="Aden_phosphoribosyltr"/>
    <property type="match status" value="1"/>
</dbReference>
<keyword evidence="7 11" id="KW-0963">Cytoplasm</keyword>
<comment type="catalytic activity">
    <reaction evidence="1 11">
        <text>AMP + diphosphate = 5-phospho-alpha-D-ribose 1-diphosphate + adenine</text>
        <dbReference type="Rhea" id="RHEA:16609"/>
        <dbReference type="ChEBI" id="CHEBI:16708"/>
        <dbReference type="ChEBI" id="CHEBI:33019"/>
        <dbReference type="ChEBI" id="CHEBI:58017"/>
        <dbReference type="ChEBI" id="CHEBI:456215"/>
        <dbReference type="EC" id="2.4.2.7"/>
    </reaction>
</comment>
<dbReference type="NCBIfam" id="NF002636">
    <property type="entry name" value="PRK02304.1-5"/>
    <property type="match status" value="1"/>
</dbReference>
<comment type="caution">
    <text evidence="13">The sequence shown here is derived from an EMBL/GenBank/DDBJ whole genome shotgun (WGS) entry which is preliminary data.</text>
</comment>
<evidence type="ECO:0000256" key="5">
    <source>
        <dbReference type="ARBA" id="ARBA00008391"/>
    </source>
</evidence>
<name>A0ABV5LUT8_9ACTN</name>
<evidence type="ECO:0000256" key="9">
    <source>
        <dbReference type="ARBA" id="ARBA00022679"/>
    </source>
</evidence>
<dbReference type="InterPro" id="IPR050054">
    <property type="entry name" value="UPRTase/APRTase"/>
</dbReference>
<comment type="function">
    <text evidence="2 11">Catalyzes a salvage reaction resulting in the formation of AMP, that is energically less costly than de novo synthesis.</text>
</comment>
<organism evidence="13 14">
    <name type="scientific">Kineococcus gynurae</name>
    <dbReference type="NCBI Taxonomy" id="452979"/>
    <lineage>
        <taxon>Bacteria</taxon>
        <taxon>Bacillati</taxon>
        <taxon>Actinomycetota</taxon>
        <taxon>Actinomycetes</taxon>
        <taxon>Kineosporiales</taxon>
        <taxon>Kineosporiaceae</taxon>
        <taxon>Kineococcus</taxon>
    </lineage>
</organism>
<dbReference type="RefSeq" id="WP_380137779.1">
    <property type="nucleotide sequence ID" value="NZ_JBHLUI010000008.1"/>
</dbReference>
<evidence type="ECO:0000256" key="10">
    <source>
        <dbReference type="ARBA" id="ARBA00022726"/>
    </source>
</evidence>
<keyword evidence="10 11" id="KW-0660">Purine salvage</keyword>
<gene>
    <name evidence="11" type="primary">apt</name>
    <name evidence="13" type="ORF">ACFFVI_12825</name>
</gene>
<keyword evidence="9 11" id="KW-0808">Transferase</keyword>
<protein>
    <recommendedName>
        <fullName evidence="6 11">Adenine phosphoribosyltransferase</fullName>
        <shortName evidence="11">APRT</shortName>
        <ecNumber evidence="6 11">2.4.2.7</ecNumber>
    </recommendedName>
</protein>